<protein>
    <submittedName>
        <fullName evidence="2">Uncharacterized protein LOC113507865</fullName>
    </submittedName>
</protein>
<keyword evidence="1" id="KW-1185">Reference proteome</keyword>
<dbReference type="RefSeq" id="XP_026746588.1">
    <property type="nucleotide sequence ID" value="XM_026890787.1"/>
</dbReference>
<dbReference type="GeneID" id="113507865"/>
<dbReference type="PANTHER" id="PTHR47331">
    <property type="entry name" value="PHD-TYPE DOMAIN-CONTAINING PROTEIN"/>
    <property type="match status" value="1"/>
</dbReference>
<evidence type="ECO:0000313" key="1">
    <source>
        <dbReference type="Proteomes" id="UP000322000"/>
    </source>
</evidence>
<dbReference type="PANTHER" id="PTHR47331:SF5">
    <property type="entry name" value="RIBONUCLEASE H"/>
    <property type="match status" value="1"/>
</dbReference>
<reference evidence="2" key="1">
    <citation type="submission" date="2025-08" db="UniProtKB">
        <authorList>
            <consortium name="RefSeq"/>
        </authorList>
    </citation>
    <scope>IDENTIFICATION</scope>
</reference>
<organism evidence="1 2">
    <name type="scientific">Trichoplusia ni</name>
    <name type="common">Cabbage looper</name>
    <dbReference type="NCBI Taxonomy" id="7111"/>
    <lineage>
        <taxon>Eukaryota</taxon>
        <taxon>Metazoa</taxon>
        <taxon>Ecdysozoa</taxon>
        <taxon>Arthropoda</taxon>
        <taxon>Hexapoda</taxon>
        <taxon>Insecta</taxon>
        <taxon>Pterygota</taxon>
        <taxon>Neoptera</taxon>
        <taxon>Endopterygota</taxon>
        <taxon>Lepidoptera</taxon>
        <taxon>Glossata</taxon>
        <taxon>Ditrysia</taxon>
        <taxon>Noctuoidea</taxon>
        <taxon>Noctuidae</taxon>
        <taxon>Plusiinae</taxon>
        <taxon>Trichoplusia</taxon>
    </lineage>
</organism>
<dbReference type="InParanoid" id="A0A7E5X0A4"/>
<evidence type="ECO:0000313" key="2">
    <source>
        <dbReference type="RefSeq" id="XP_026746588.1"/>
    </source>
</evidence>
<dbReference type="AlphaFoldDB" id="A0A7E5X0A4"/>
<proteinExistence type="predicted"/>
<dbReference type="InterPro" id="IPR005312">
    <property type="entry name" value="DUF1759"/>
</dbReference>
<dbReference type="KEGG" id="tnl:113507865"/>
<gene>
    <name evidence="2" type="primary">LOC113507865</name>
</gene>
<sequence>MEDLINYQNELLENLKNSEKNYKKSPKDRIKRPYLQTRLDLLEELRNEFKEGHKCIVMKTTDADREDAYFEKNIYEQFEEIYINYRSTLREAFQPFLEESKFQPALSQSSAASDVDVLEFKNRGIRLPNIRIPTFTGKYEEWQPFYDLFRTLIHDNGHLSRVQKLHYLKSNLSGEPEVLLRNFSITDTNYDEAWNQLIKRYNNTRFNSNAILKTLFTQKPVQLESASLIKQLVDTTSTCLKALKNMGVQTDTWDMVINYLVVSKLDAETIKLWEQQISITCNNDIPCWSELQAFLEARFRALDMIESTKIKTVQPKPIAKPKVFHSNVTSSSGGKGPEAKCALCDGEHYICSCKKFGEKALKERQEFVQTKKLCFNCLAPSHSVSKCRQSSCCRKCGLRHHTLLHFERGQYIEKPKQGETSSSGIANDKSTGVGERQTKIKHKVILCVKSCHNPNASLKEDEMLKLFWELENEPNILQKRLSKEEERCEEYYEATTTRDNEGRYVVKLPFKDHHPEGQPNGLKEIAAKRFELLEKKFAKNSKYHEEYSKVLEEYIDLNHMIEVEPKDIDNSKAVL</sequence>
<accession>A0A7E5X0A4</accession>
<dbReference type="Proteomes" id="UP000322000">
    <property type="component" value="Unplaced"/>
</dbReference>
<name>A0A7E5X0A4_TRINI</name>
<dbReference type="OrthoDB" id="5987340at2759"/>
<dbReference type="Pfam" id="PF03564">
    <property type="entry name" value="DUF1759"/>
    <property type="match status" value="1"/>
</dbReference>